<keyword evidence="1" id="KW-0472">Membrane</keyword>
<feature type="transmembrane region" description="Helical" evidence="1">
    <location>
        <begin position="6"/>
        <end position="26"/>
    </location>
</feature>
<gene>
    <name evidence="2" type="ORF">DXC39_30760</name>
</gene>
<reference evidence="2 3" key="1">
    <citation type="submission" date="2018-08" db="EMBL/GenBank/DDBJ databases">
        <title>A genome reference for cultivated species of the human gut microbiota.</title>
        <authorList>
            <person name="Zou Y."/>
            <person name="Xue W."/>
            <person name="Luo G."/>
        </authorList>
    </citation>
    <scope>NUCLEOTIDE SEQUENCE [LARGE SCALE GENOMIC DNA]</scope>
    <source>
        <strain evidence="2 3">TF05-11AC</strain>
    </source>
</reference>
<dbReference type="EMBL" id="QSSQ01000059">
    <property type="protein sequence ID" value="RGL93442.1"/>
    <property type="molecule type" value="Genomic_DNA"/>
</dbReference>
<keyword evidence="1" id="KW-0812">Transmembrane</keyword>
<keyword evidence="1" id="KW-1133">Transmembrane helix</keyword>
<dbReference type="Proteomes" id="UP000261257">
    <property type="component" value="Unassembled WGS sequence"/>
</dbReference>
<dbReference type="AlphaFoldDB" id="A0A3E4TQE6"/>
<sequence length="85" mass="9775">MLITYRLLLIAYYLLLITYYLLLRLYHYTLTISMHAVLYFSYKSVNYPCLMPDEAGQAQARACNSTTRSTTCYSCLLPQTLATIG</sequence>
<proteinExistence type="predicted"/>
<comment type="caution">
    <text evidence="2">The sequence shown here is derived from an EMBL/GenBank/DDBJ whole genome shotgun (WGS) entry which is preliminary data.</text>
</comment>
<evidence type="ECO:0000313" key="3">
    <source>
        <dbReference type="Proteomes" id="UP000261257"/>
    </source>
</evidence>
<protein>
    <submittedName>
        <fullName evidence="2">Uncharacterized protein</fullName>
    </submittedName>
</protein>
<accession>A0A3E4TQE6</accession>
<evidence type="ECO:0000313" key="2">
    <source>
        <dbReference type="EMBL" id="RGL93442.1"/>
    </source>
</evidence>
<evidence type="ECO:0000256" key="1">
    <source>
        <dbReference type="SAM" id="Phobius"/>
    </source>
</evidence>
<name>A0A3E4TQE6_9FIRM</name>
<organism evidence="2 3">
    <name type="scientific">Hungatella hathewayi</name>
    <dbReference type="NCBI Taxonomy" id="154046"/>
    <lineage>
        <taxon>Bacteria</taxon>
        <taxon>Bacillati</taxon>
        <taxon>Bacillota</taxon>
        <taxon>Clostridia</taxon>
        <taxon>Lachnospirales</taxon>
        <taxon>Lachnospiraceae</taxon>
        <taxon>Hungatella</taxon>
    </lineage>
</organism>